<dbReference type="SUPFAM" id="SSF117281">
    <property type="entry name" value="Kelch motif"/>
    <property type="match status" value="1"/>
</dbReference>
<dbReference type="InterPro" id="IPR000210">
    <property type="entry name" value="BTB/POZ_dom"/>
</dbReference>
<dbReference type="InterPro" id="IPR011333">
    <property type="entry name" value="SKP1/BTB/POZ_sf"/>
</dbReference>
<dbReference type="PIRSF" id="PIRSF037037">
    <property type="entry name" value="Kelch-like_protein_gigaxonin"/>
    <property type="match status" value="1"/>
</dbReference>
<dbReference type="SMART" id="SM00225">
    <property type="entry name" value="BTB"/>
    <property type="match status" value="1"/>
</dbReference>
<dbReference type="AlphaFoldDB" id="A0A8J1TVB0"/>
<evidence type="ECO:0000313" key="1">
    <source>
        <dbReference type="EMBL" id="CAH1795784.1"/>
    </source>
</evidence>
<dbReference type="InterPro" id="IPR015915">
    <property type="entry name" value="Kelch-typ_b-propeller"/>
</dbReference>
<dbReference type="Pfam" id="PF01344">
    <property type="entry name" value="Kelch_1"/>
    <property type="match status" value="1"/>
</dbReference>
<dbReference type="SMART" id="SM00875">
    <property type="entry name" value="BACK"/>
    <property type="match status" value="1"/>
</dbReference>
<dbReference type="Gene3D" id="1.25.40.420">
    <property type="match status" value="1"/>
</dbReference>
<dbReference type="Pfam" id="PF07707">
    <property type="entry name" value="BACK"/>
    <property type="match status" value="1"/>
</dbReference>
<proteinExistence type="predicted"/>
<dbReference type="PANTHER" id="PTHR45632">
    <property type="entry name" value="LD33804P"/>
    <property type="match status" value="1"/>
</dbReference>
<dbReference type="PROSITE" id="PS50097">
    <property type="entry name" value="BTB"/>
    <property type="match status" value="1"/>
</dbReference>
<evidence type="ECO:0000313" key="2">
    <source>
        <dbReference type="Proteomes" id="UP000749559"/>
    </source>
</evidence>
<dbReference type="InterPro" id="IPR011705">
    <property type="entry name" value="BACK"/>
</dbReference>
<dbReference type="Pfam" id="PF00651">
    <property type="entry name" value="BTB"/>
    <property type="match status" value="1"/>
</dbReference>
<keyword evidence="2" id="KW-1185">Reference proteome</keyword>
<protein>
    <submittedName>
        <fullName evidence="1">Uncharacterized protein</fullName>
    </submittedName>
</protein>
<dbReference type="Proteomes" id="UP000749559">
    <property type="component" value="Unassembled WGS sequence"/>
</dbReference>
<reference evidence="1" key="1">
    <citation type="submission" date="2022-03" db="EMBL/GenBank/DDBJ databases">
        <authorList>
            <person name="Martin C."/>
        </authorList>
    </citation>
    <scope>NUCLEOTIDE SEQUENCE</scope>
</reference>
<dbReference type="Gene3D" id="2.120.10.80">
    <property type="entry name" value="Kelch-type beta propeller"/>
    <property type="match status" value="1"/>
</dbReference>
<dbReference type="Pfam" id="PF24681">
    <property type="entry name" value="Kelch_KLHDC2_KLHL20_DRC7"/>
    <property type="match status" value="1"/>
</dbReference>
<name>A0A8J1TVB0_OWEFU</name>
<dbReference type="FunFam" id="1.25.40.420:FF:000001">
    <property type="entry name" value="Kelch-like family member 12"/>
    <property type="match status" value="1"/>
</dbReference>
<comment type="caution">
    <text evidence="1">The sequence shown here is derived from an EMBL/GenBank/DDBJ whole genome shotgun (WGS) entry which is preliminary data.</text>
</comment>
<dbReference type="OrthoDB" id="45365at2759"/>
<dbReference type="SMART" id="SM00612">
    <property type="entry name" value="Kelch"/>
    <property type="match status" value="6"/>
</dbReference>
<dbReference type="EMBL" id="CAIIXF020000010">
    <property type="protein sequence ID" value="CAH1795784.1"/>
    <property type="molecule type" value="Genomic_DNA"/>
</dbReference>
<sequence>MSATNRCFTAEAQERKDEVVSKSVNTVKPRMKGKGNAQDYLKSTRSVKGLISSVCISTSNKVLQNHSDTVLNGFYVMWKQKFLCDVVLKVEDQTFYAHRSLLASCCDYFNDLFSDSDANADEEIEVTLNGINPNTIGLVIECMYTGKIQLNELNVREVLAAAKYMKFYSIEDACSEFLGEHLNKTNCLRMLNLAFTYRLNGLTEKCLKEAAEHFSQLASGIDFLQMESEHVLALLARDEVNVKRGELEIFEAVLAWIKFDKTSRLDYASELFETVRLPLLNPSEIVDHVESVDYLMEDSRCQELVKEALHYHCLPARQSILQSPRTLPRCTSKVECVIAMGGAPRMKNDEVGRDVTYFDPTTKEWNFLTRLNEPRHHHAVATLGGFLYVAGGETTNDQRSPLATAFRYDPRNDTWLKIASMNHSRESFQLGVLAGMLYAVGGRVDQEESLSAVERYNPAVDRWDLVSPISSARRSVAIAAHGGRLYAVGGSGDKRICSKVERYNPLLDEWEQRRMLSTPRFFANLASVRNRLYLIGGATVDQSGSVTCAKSVECYNPLSDSWTTVANMEVPRAEAGCTVLDNKIYIIGGYSWDRLKRLDSVESYDTSKDCWDSETSIDKPYTGVGVCTLTLYKNDVCRSVNDLSLV</sequence>
<gene>
    <name evidence="1" type="ORF">OFUS_LOCUS20274</name>
</gene>
<dbReference type="PANTHER" id="PTHR45632:SF10">
    <property type="entry name" value="BTB DOMAIN-CONTAINING PROTEIN"/>
    <property type="match status" value="1"/>
</dbReference>
<dbReference type="InterPro" id="IPR017096">
    <property type="entry name" value="BTB-kelch_protein"/>
</dbReference>
<dbReference type="InterPro" id="IPR006652">
    <property type="entry name" value="Kelch_1"/>
</dbReference>
<accession>A0A8J1TVB0</accession>
<dbReference type="Gene3D" id="3.30.710.10">
    <property type="entry name" value="Potassium Channel Kv1.1, Chain A"/>
    <property type="match status" value="1"/>
</dbReference>
<dbReference type="SUPFAM" id="SSF54695">
    <property type="entry name" value="POZ domain"/>
    <property type="match status" value="1"/>
</dbReference>
<organism evidence="1 2">
    <name type="scientific">Owenia fusiformis</name>
    <name type="common">Polychaete worm</name>
    <dbReference type="NCBI Taxonomy" id="6347"/>
    <lineage>
        <taxon>Eukaryota</taxon>
        <taxon>Metazoa</taxon>
        <taxon>Spiralia</taxon>
        <taxon>Lophotrochozoa</taxon>
        <taxon>Annelida</taxon>
        <taxon>Polychaeta</taxon>
        <taxon>Sedentaria</taxon>
        <taxon>Canalipalpata</taxon>
        <taxon>Sabellida</taxon>
        <taxon>Oweniida</taxon>
        <taxon>Oweniidae</taxon>
        <taxon>Owenia</taxon>
    </lineage>
</organism>